<dbReference type="EMBL" id="MU005577">
    <property type="protein sequence ID" value="KAF2685999.1"/>
    <property type="molecule type" value="Genomic_DNA"/>
</dbReference>
<sequence length="404" mass="45296">MDSPSDPPENRPQWPVDFPVTFPVDFPLSVSIADLVIGDRSFGEVFSDTLHRLEQNSGQQQVHVQVAPSALGGLLGPGTSNFGEFLGQVDVQGLPRRRRTRWNKPVVTLATVLEPTTYKEKEKDVSRSLGYIGAQRSILKWLQTHAADQFYPHLANKLTKELDEQLRYPNWKDALQLCYWMRSQGLDTYAQIHPKKQAMRLFIANPTSHERVVNDGLYWEQNCKSGFITELSFDRERASSRNALPNFMQGRTPPPPPPGFGPASGGTPRVIYPLLDPTRITHENDEYSLEAVLQHAMAESEAEDRANHQQNDASPSQDGTSQDTPPQQGDEVQQGDDDLQGQQQFADAEEPAALPTDYLEAHIHEMQEALEYLVETNSADTEQINELIELIEGLQQQITNSNGT</sequence>
<name>A0A6G1J7A3_9PLEO</name>
<keyword evidence="1" id="KW-0175">Coiled coil</keyword>
<reference evidence="3" key="1">
    <citation type="journal article" date="2020" name="Stud. Mycol.">
        <title>101 Dothideomycetes genomes: a test case for predicting lifestyles and emergence of pathogens.</title>
        <authorList>
            <person name="Haridas S."/>
            <person name="Albert R."/>
            <person name="Binder M."/>
            <person name="Bloem J."/>
            <person name="Labutti K."/>
            <person name="Salamov A."/>
            <person name="Andreopoulos B."/>
            <person name="Baker S."/>
            <person name="Barry K."/>
            <person name="Bills G."/>
            <person name="Bluhm B."/>
            <person name="Cannon C."/>
            <person name="Castanera R."/>
            <person name="Culley D."/>
            <person name="Daum C."/>
            <person name="Ezra D."/>
            <person name="Gonzalez J."/>
            <person name="Henrissat B."/>
            <person name="Kuo A."/>
            <person name="Liang C."/>
            <person name="Lipzen A."/>
            <person name="Lutzoni F."/>
            <person name="Magnuson J."/>
            <person name="Mondo S."/>
            <person name="Nolan M."/>
            <person name="Ohm R."/>
            <person name="Pangilinan J."/>
            <person name="Park H.-J."/>
            <person name="Ramirez L."/>
            <person name="Alfaro M."/>
            <person name="Sun H."/>
            <person name="Tritt A."/>
            <person name="Yoshinaga Y."/>
            <person name="Zwiers L.-H."/>
            <person name="Turgeon B."/>
            <person name="Goodwin S."/>
            <person name="Spatafora J."/>
            <person name="Crous P."/>
            <person name="Grigoriev I."/>
        </authorList>
    </citation>
    <scope>NUCLEOTIDE SEQUENCE</scope>
    <source>
        <strain evidence="3">CBS 122367</strain>
    </source>
</reference>
<evidence type="ECO:0000313" key="4">
    <source>
        <dbReference type="Proteomes" id="UP000799291"/>
    </source>
</evidence>
<keyword evidence="4" id="KW-1185">Reference proteome</keyword>
<proteinExistence type="predicted"/>
<evidence type="ECO:0000256" key="2">
    <source>
        <dbReference type="SAM" id="MobiDB-lite"/>
    </source>
</evidence>
<feature type="region of interest" description="Disordered" evidence="2">
    <location>
        <begin position="244"/>
        <end position="269"/>
    </location>
</feature>
<evidence type="ECO:0000256" key="1">
    <source>
        <dbReference type="SAM" id="Coils"/>
    </source>
</evidence>
<evidence type="ECO:0000313" key="3">
    <source>
        <dbReference type="EMBL" id="KAF2685999.1"/>
    </source>
</evidence>
<feature type="coiled-coil region" evidence="1">
    <location>
        <begin position="377"/>
        <end position="404"/>
    </location>
</feature>
<dbReference type="Proteomes" id="UP000799291">
    <property type="component" value="Unassembled WGS sequence"/>
</dbReference>
<gene>
    <name evidence="3" type="ORF">K458DRAFT_486112</name>
</gene>
<organism evidence="3 4">
    <name type="scientific">Lentithecium fluviatile CBS 122367</name>
    <dbReference type="NCBI Taxonomy" id="1168545"/>
    <lineage>
        <taxon>Eukaryota</taxon>
        <taxon>Fungi</taxon>
        <taxon>Dikarya</taxon>
        <taxon>Ascomycota</taxon>
        <taxon>Pezizomycotina</taxon>
        <taxon>Dothideomycetes</taxon>
        <taxon>Pleosporomycetidae</taxon>
        <taxon>Pleosporales</taxon>
        <taxon>Massarineae</taxon>
        <taxon>Lentitheciaceae</taxon>
        <taxon>Lentithecium</taxon>
    </lineage>
</organism>
<feature type="compositionally biased region" description="Polar residues" evidence="2">
    <location>
        <begin position="308"/>
        <end position="326"/>
    </location>
</feature>
<accession>A0A6G1J7A3</accession>
<dbReference type="OrthoDB" id="3770722at2759"/>
<feature type="region of interest" description="Disordered" evidence="2">
    <location>
        <begin position="296"/>
        <end position="340"/>
    </location>
</feature>
<dbReference type="AlphaFoldDB" id="A0A6G1J7A3"/>
<protein>
    <submittedName>
        <fullName evidence="3">Uncharacterized protein</fullName>
    </submittedName>
</protein>